<keyword evidence="4" id="KW-1185">Reference proteome</keyword>
<evidence type="ECO:0000256" key="1">
    <source>
        <dbReference type="SAM" id="MobiDB-lite"/>
    </source>
</evidence>
<dbReference type="GO" id="GO:0003677">
    <property type="term" value="F:DNA binding"/>
    <property type="evidence" value="ECO:0007669"/>
    <property type="project" value="InterPro"/>
</dbReference>
<sequence length="517" mass="56514">MTEMEKAHAGVLTSQEAELPLGKRTPKPSLRAREASASTDVDGRDAEGEEKTTAKKRAKKPGKRAGKKSDAETVSQAKRRKEAARSEQEGAETAEILSQLPESYSTETHDTMESPENIQATSQEHSSSTETHDTMESPENIQVTSQEHSSSTKVKSHHKVMVNTASQTGANEELEAAVEGVVKKYMTDFSRRMASVELAVTSMDLALKNFLQRKSDKGKRRSDVFRESPMPEALGQAIRAASDAGFTGNSPDAWTHSTDSNTTQTTFLQQLQSPQTPYSPRLLRLEAPQPQNNGINHLSPQQLNNSINHLSPQQVNNGINHLSPQQLNNSINHLSPQQVNNGINHLPPQQVNNGINHLSPQQVNNGINHLPPQQVNNGINPPPAASAFNQQSNSAQSTPMVPVGDPSRAVFVTPSQMAKALGGDKATESWKARTMAGYLFTTEEMTCNNVTGDDALSLGKLDPNRIEAIIEWTAAVHKPTPAESEKKKFRQTLISALNMKCRFIRNPPKKKAVQSDK</sequence>
<proteinExistence type="predicted"/>
<evidence type="ECO:0000313" key="4">
    <source>
        <dbReference type="Proteomes" id="UP000838412"/>
    </source>
</evidence>
<feature type="compositionally biased region" description="Basic residues" evidence="1">
    <location>
        <begin position="54"/>
        <end position="66"/>
    </location>
</feature>
<gene>
    <name evidence="3" type="primary">FAM47C</name>
    <name evidence="3" type="ORF">BLAG_LOCUS5854</name>
</gene>
<feature type="compositionally biased region" description="Basic and acidic residues" evidence="1">
    <location>
        <begin position="41"/>
        <end position="53"/>
    </location>
</feature>
<dbReference type="InterPro" id="IPR018379">
    <property type="entry name" value="BEN_domain"/>
</dbReference>
<reference evidence="3" key="1">
    <citation type="submission" date="2022-01" db="EMBL/GenBank/DDBJ databases">
        <authorList>
            <person name="Braso-Vives M."/>
        </authorList>
    </citation>
    <scope>NUCLEOTIDE SEQUENCE</scope>
</reference>
<dbReference type="Proteomes" id="UP000838412">
    <property type="component" value="Chromosome 12"/>
</dbReference>
<dbReference type="SMART" id="SM01025">
    <property type="entry name" value="BEN"/>
    <property type="match status" value="1"/>
</dbReference>
<feature type="region of interest" description="Disordered" evidence="1">
    <location>
        <begin position="1"/>
        <end position="157"/>
    </location>
</feature>
<feature type="domain" description="BEN" evidence="2">
    <location>
        <begin position="429"/>
        <end position="507"/>
    </location>
</feature>
<dbReference type="EMBL" id="OV696697">
    <property type="protein sequence ID" value="CAH1242566.1"/>
    <property type="molecule type" value="Genomic_DNA"/>
</dbReference>
<evidence type="ECO:0000313" key="3">
    <source>
        <dbReference type="EMBL" id="CAH1242566.1"/>
    </source>
</evidence>
<protein>
    <submittedName>
        <fullName evidence="3">FAM47C protein</fullName>
    </submittedName>
</protein>
<organism evidence="3 4">
    <name type="scientific">Branchiostoma lanceolatum</name>
    <name type="common">Common lancelet</name>
    <name type="synonym">Amphioxus lanceolatum</name>
    <dbReference type="NCBI Taxonomy" id="7740"/>
    <lineage>
        <taxon>Eukaryota</taxon>
        <taxon>Metazoa</taxon>
        <taxon>Chordata</taxon>
        <taxon>Cephalochordata</taxon>
        <taxon>Leptocardii</taxon>
        <taxon>Amphioxiformes</taxon>
        <taxon>Branchiostomatidae</taxon>
        <taxon>Branchiostoma</taxon>
    </lineage>
</organism>
<evidence type="ECO:0000259" key="2">
    <source>
        <dbReference type="SMART" id="SM01025"/>
    </source>
</evidence>
<accession>A0A8K0E592</accession>
<name>A0A8K0E592_BRALA</name>
<feature type="region of interest" description="Disordered" evidence="1">
    <location>
        <begin position="243"/>
        <end position="263"/>
    </location>
</feature>
<dbReference type="AlphaFoldDB" id="A0A8K0E592"/>